<sequence>MEIVNIEAVIFRRMSAALEKLVSKLQSENRTDRSHGLEEWLDYQDVCQILDISPSKLLILRKNGAIAYSRIDRKIFYKWEDIRKFIERELQKQEAA</sequence>
<dbReference type="PANTHER" id="PTHR34585">
    <property type="match status" value="1"/>
</dbReference>
<gene>
    <name evidence="2" type="ORF">RO706_03270</name>
</gene>
<evidence type="ECO:0000259" key="1">
    <source>
        <dbReference type="Pfam" id="PF12728"/>
    </source>
</evidence>
<dbReference type="PANTHER" id="PTHR34585:SF22">
    <property type="entry name" value="HELIX-TURN-HELIX DOMAIN-CONTAINING PROTEIN"/>
    <property type="match status" value="1"/>
</dbReference>
<dbReference type="RefSeq" id="WP_138274452.1">
    <property type="nucleotide sequence ID" value="NZ_JAVSNG010000001.1"/>
</dbReference>
<accession>A0ABU3ILY0</accession>
<reference evidence="3" key="1">
    <citation type="submission" date="2023-07" db="EMBL/GenBank/DDBJ databases">
        <title>Reintroducing virulent viruses to syntetic microbiomes.</title>
        <authorList>
            <person name="Wilde J."/>
            <person name="Boyes R."/>
            <person name="Robinson A.V."/>
            <person name="Daisley B.A."/>
            <person name="Allen-Vercoe E."/>
        </authorList>
    </citation>
    <scope>NUCLEOTIDE SEQUENCE [LARGE SCALE GENOMIC DNA]</scope>
    <source>
        <strain evidence="3">225S_1D6FAA</strain>
    </source>
</reference>
<evidence type="ECO:0000313" key="3">
    <source>
        <dbReference type="Proteomes" id="UP001269297"/>
    </source>
</evidence>
<dbReference type="InterPro" id="IPR041657">
    <property type="entry name" value="HTH_17"/>
</dbReference>
<dbReference type="EMBL" id="JAVSNG010000001">
    <property type="protein sequence ID" value="MDT4403237.1"/>
    <property type="molecule type" value="Genomic_DNA"/>
</dbReference>
<evidence type="ECO:0000313" key="2">
    <source>
        <dbReference type="EMBL" id="MDT4403237.1"/>
    </source>
</evidence>
<dbReference type="Pfam" id="PF12728">
    <property type="entry name" value="HTH_17"/>
    <property type="match status" value="1"/>
</dbReference>
<organism evidence="2 3">
    <name type="scientific">Bacteroides koreensis</name>
    <dbReference type="NCBI Taxonomy" id="1912896"/>
    <lineage>
        <taxon>Bacteria</taxon>
        <taxon>Pseudomonadati</taxon>
        <taxon>Bacteroidota</taxon>
        <taxon>Bacteroidia</taxon>
        <taxon>Bacteroidales</taxon>
        <taxon>Bacteroidaceae</taxon>
        <taxon>Bacteroides</taxon>
    </lineage>
</organism>
<name>A0ABU3ILY0_9BACE</name>
<dbReference type="SUPFAM" id="SSF46955">
    <property type="entry name" value="Putative DNA-binding domain"/>
    <property type="match status" value="1"/>
</dbReference>
<proteinExistence type="predicted"/>
<keyword evidence="3" id="KW-1185">Reference proteome</keyword>
<dbReference type="Proteomes" id="UP001269297">
    <property type="component" value="Unassembled WGS sequence"/>
</dbReference>
<dbReference type="InterPro" id="IPR009061">
    <property type="entry name" value="DNA-bd_dom_put_sf"/>
</dbReference>
<comment type="caution">
    <text evidence="2">The sequence shown here is derived from an EMBL/GenBank/DDBJ whole genome shotgun (WGS) entry which is preliminary data.</text>
</comment>
<protein>
    <submittedName>
        <fullName evidence="2">Helix-turn-helix domain-containing protein</fullName>
    </submittedName>
</protein>
<feature type="domain" description="Helix-turn-helix" evidence="1">
    <location>
        <begin position="40"/>
        <end position="88"/>
    </location>
</feature>